<dbReference type="AlphaFoldDB" id="A0A086T868"/>
<dbReference type="SUPFAM" id="SSF56112">
    <property type="entry name" value="Protein kinase-like (PK-like)"/>
    <property type="match status" value="1"/>
</dbReference>
<evidence type="ECO:0008006" key="3">
    <source>
        <dbReference type="Google" id="ProtNLM"/>
    </source>
</evidence>
<proteinExistence type="predicted"/>
<dbReference type="OrthoDB" id="3554464at2759"/>
<dbReference type="HOGENOM" id="CLU_021158_0_0_1"/>
<keyword evidence="2" id="KW-1185">Reference proteome</keyword>
<evidence type="ECO:0000313" key="2">
    <source>
        <dbReference type="Proteomes" id="UP000029964"/>
    </source>
</evidence>
<organism evidence="1 2">
    <name type="scientific">Hapsidospora chrysogenum (strain ATCC 11550 / CBS 779.69 / DSM 880 / IAM 14645 / JCM 23072 / IMI 49137)</name>
    <name type="common">Acremonium chrysogenum</name>
    <dbReference type="NCBI Taxonomy" id="857340"/>
    <lineage>
        <taxon>Eukaryota</taxon>
        <taxon>Fungi</taxon>
        <taxon>Dikarya</taxon>
        <taxon>Ascomycota</taxon>
        <taxon>Pezizomycotina</taxon>
        <taxon>Sordariomycetes</taxon>
        <taxon>Hypocreomycetidae</taxon>
        <taxon>Hypocreales</taxon>
        <taxon>Bionectriaceae</taxon>
        <taxon>Hapsidospora</taxon>
    </lineage>
</organism>
<dbReference type="Proteomes" id="UP000029964">
    <property type="component" value="Unassembled WGS sequence"/>
</dbReference>
<dbReference type="InterPro" id="IPR011009">
    <property type="entry name" value="Kinase-like_dom_sf"/>
</dbReference>
<gene>
    <name evidence="1" type="ORF">ACRE_036250</name>
</gene>
<evidence type="ECO:0000313" key="1">
    <source>
        <dbReference type="EMBL" id="KFH45550.1"/>
    </source>
</evidence>
<dbReference type="EMBL" id="JPKY01000030">
    <property type="protein sequence ID" value="KFH45550.1"/>
    <property type="molecule type" value="Genomic_DNA"/>
</dbReference>
<name>A0A086T868_HAPC1</name>
<accession>A0A086T868</accession>
<sequence>MAARQAFAKASENFPPIATWRFIDRQSAVAPTRMATEKIGEADGQQQIALDEWPRSPDGTEWDGRSLLSLLNNRQSPFRDSLDVTSLLSEVESALGSGIVDIPIVTYGANHFGFHVTLRDDRPIVARVSRGDMSRAIGLVSKEVEEQIRHDHFELDVYDTLAPLGAPFKCGPLYHRDPKTSAASGILNPNQGRRLFLFEKLEGDAFHYGHWRALDAQKKVDINLLTYGLPLLIPLQSALIVWERSLGGTNIYRVPVEPTRDFCISFLKAKIQSMICAGCPSIDGEKCYPLVSPSLDAARKSLLELVPLVLPKASRHLQEDVLYRFVLDHGDFGMHNMTFAADGKGQPHITSIFDWEGGSIVPAILSEPKMVTTVDLVIDSAGEPSIQRWGDGDTLDKMAEYRSWTVEYYKVSFAAGSDRMETHQYQALFSAAPEYKRIIKAGLDARRIWFSLKEYDGRNPDEYFGKLGAWAAQRVAELERGHGSPWPARLLCGLR</sequence>
<comment type="caution">
    <text evidence="1">The sequence shown here is derived from an EMBL/GenBank/DDBJ whole genome shotgun (WGS) entry which is preliminary data.</text>
</comment>
<reference evidence="2" key="1">
    <citation type="journal article" date="2014" name="Genome Announc.">
        <title>Genome sequence and annotation of Acremonium chrysogenum, producer of the beta-lactam antibiotic cephalosporin C.</title>
        <authorList>
            <person name="Terfehr D."/>
            <person name="Dahlmann T.A."/>
            <person name="Specht T."/>
            <person name="Zadra I."/>
            <person name="Kuernsteiner H."/>
            <person name="Kueck U."/>
        </authorList>
    </citation>
    <scope>NUCLEOTIDE SEQUENCE [LARGE SCALE GENOMIC DNA]</scope>
    <source>
        <strain evidence="2">ATCC 11550 / CBS 779.69 / DSM 880 / IAM 14645 / JCM 23072 / IMI 49137</strain>
    </source>
</reference>
<protein>
    <recommendedName>
        <fullName evidence="3">Aminoglycoside phosphotransferase domain-containing protein</fullName>
    </recommendedName>
</protein>